<comment type="caution">
    <text evidence="5">The sequence shown here is derived from an EMBL/GenBank/DDBJ whole genome shotgun (WGS) entry which is preliminary data.</text>
</comment>
<organism evidence="5 6">
    <name type="scientific">Thalassotalea mangrovi</name>
    <dbReference type="NCBI Taxonomy" id="2572245"/>
    <lineage>
        <taxon>Bacteria</taxon>
        <taxon>Pseudomonadati</taxon>
        <taxon>Pseudomonadota</taxon>
        <taxon>Gammaproteobacteria</taxon>
        <taxon>Alteromonadales</taxon>
        <taxon>Colwelliaceae</taxon>
        <taxon>Thalassotalea</taxon>
    </lineage>
</organism>
<dbReference type="Pfam" id="PF02545">
    <property type="entry name" value="Maf"/>
    <property type="match status" value="1"/>
</dbReference>
<reference evidence="5 6" key="1">
    <citation type="submission" date="2019-04" db="EMBL/GenBank/DDBJ databases">
        <title>Thalassotalea guangxiensis sp. nov., isolated from sediment of the coastal wetland.</title>
        <authorList>
            <person name="Zheng S."/>
            <person name="Zhang D."/>
        </authorList>
    </citation>
    <scope>NUCLEOTIDE SEQUENCE [LARGE SCALE GENOMIC DNA]</scope>
    <source>
        <strain evidence="5 6">ZS-4</strain>
    </source>
</reference>
<dbReference type="GO" id="GO:0036218">
    <property type="term" value="F:dTTP diphosphatase activity"/>
    <property type="evidence" value="ECO:0007669"/>
    <property type="project" value="RHEA"/>
</dbReference>
<dbReference type="EMBL" id="SWDB01000001">
    <property type="protein sequence ID" value="TKB47876.1"/>
    <property type="molecule type" value="Genomic_DNA"/>
</dbReference>
<dbReference type="InterPro" id="IPR003697">
    <property type="entry name" value="Maf-like"/>
</dbReference>
<comment type="subcellular location">
    <subcellularLocation>
        <location evidence="4">Cytoplasm</location>
    </subcellularLocation>
</comment>
<evidence type="ECO:0000256" key="4">
    <source>
        <dbReference type="HAMAP-Rule" id="MF_00528"/>
    </source>
</evidence>
<dbReference type="HAMAP" id="MF_00528">
    <property type="entry name" value="Maf"/>
    <property type="match status" value="1"/>
</dbReference>
<dbReference type="GO" id="GO:0005737">
    <property type="term" value="C:cytoplasm"/>
    <property type="evidence" value="ECO:0007669"/>
    <property type="project" value="UniProtKB-SubCell"/>
</dbReference>
<dbReference type="OrthoDB" id="9807767at2"/>
<comment type="caution">
    <text evidence="4">Lacks conserved residue(s) required for the propagation of feature annotation.</text>
</comment>
<dbReference type="EC" id="3.6.1.9" evidence="4"/>
<dbReference type="PANTHER" id="PTHR43213:SF5">
    <property type="entry name" value="BIFUNCTIONAL DTTP_UTP PYROPHOSPHATASE_METHYLTRANSFERASE PROTEIN-RELATED"/>
    <property type="match status" value="1"/>
</dbReference>
<comment type="catalytic activity">
    <reaction evidence="4">
        <text>UTP + H2O = UMP + diphosphate + H(+)</text>
        <dbReference type="Rhea" id="RHEA:29395"/>
        <dbReference type="ChEBI" id="CHEBI:15377"/>
        <dbReference type="ChEBI" id="CHEBI:15378"/>
        <dbReference type="ChEBI" id="CHEBI:33019"/>
        <dbReference type="ChEBI" id="CHEBI:46398"/>
        <dbReference type="ChEBI" id="CHEBI:57865"/>
        <dbReference type="EC" id="3.6.1.9"/>
    </reaction>
</comment>
<keyword evidence="6" id="KW-1185">Reference proteome</keyword>
<protein>
    <recommendedName>
        <fullName evidence="4">dTTP/UTP pyrophosphatase</fullName>
        <shortName evidence="4">dTTPase/UTPase</shortName>
        <ecNumber evidence="4">3.6.1.9</ecNumber>
    </recommendedName>
    <alternativeName>
        <fullName evidence="4">Nucleoside triphosphate pyrophosphatase</fullName>
    </alternativeName>
    <alternativeName>
        <fullName evidence="4">Nucleotide pyrophosphatase</fullName>
        <shortName evidence="4">Nucleotide PPase</shortName>
    </alternativeName>
</protein>
<dbReference type="GO" id="GO:0036221">
    <property type="term" value="F:UTP diphosphatase activity"/>
    <property type="evidence" value="ECO:0007669"/>
    <property type="project" value="RHEA"/>
</dbReference>
<feature type="site" description="Important for substrate specificity" evidence="4">
    <location>
        <position position="10"/>
    </location>
</feature>
<dbReference type="Gene3D" id="3.90.950.10">
    <property type="match status" value="1"/>
</dbReference>
<dbReference type="PANTHER" id="PTHR43213">
    <property type="entry name" value="BIFUNCTIONAL DTTP/UTP PYROPHOSPHATASE/METHYLTRANSFERASE PROTEIN-RELATED"/>
    <property type="match status" value="1"/>
</dbReference>
<dbReference type="AlphaFoldDB" id="A0A4U1BAL0"/>
<evidence type="ECO:0000313" key="5">
    <source>
        <dbReference type="EMBL" id="TKB47876.1"/>
    </source>
</evidence>
<dbReference type="GO" id="GO:0009117">
    <property type="term" value="P:nucleotide metabolic process"/>
    <property type="evidence" value="ECO:0007669"/>
    <property type="project" value="UniProtKB-KW"/>
</dbReference>
<name>A0A4U1BAL0_9GAMM</name>
<dbReference type="CDD" id="cd00555">
    <property type="entry name" value="Maf"/>
    <property type="match status" value="1"/>
</dbReference>
<dbReference type="SUPFAM" id="SSF52972">
    <property type="entry name" value="ITPase-like"/>
    <property type="match status" value="1"/>
</dbReference>
<keyword evidence="4" id="KW-0963">Cytoplasm</keyword>
<feature type="active site" description="Proton acceptor" evidence="4">
    <location>
        <position position="68"/>
    </location>
</feature>
<dbReference type="PIRSF" id="PIRSF006305">
    <property type="entry name" value="Maf"/>
    <property type="match status" value="1"/>
</dbReference>
<comment type="catalytic activity">
    <reaction evidence="4">
        <text>dTTP + H2O = dTMP + diphosphate + H(+)</text>
        <dbReference type="Rhea" id="RHEA:28534"/>
        <dbReference type="ChEBI" id="CHEBI:15377"/>
        <dbReference type="ChEBI" id="CHEBI:15378"/>
        <dbReference type="ChEBI" id="CHEBI:33019"/>
        <dbReference type="ChEBI" id="CHEBI:37568"/>
        <dbReference type="ChEBI" id="CHEBI:63528"/>
        <dbReference type="EC" id="3.6.1.9"/>
    </reaction>
</comment>
<evidence type="ECO:0000313" key="6">
    <source>
        <dbReference type="Proteomes" id="UP000307999"/>
    </source>
</evidence>
<evidence type="ECO:0000256" key="3">
    <source>
        <dbReference type="ARBA" id="ARBA00023080"/>
    </source>
</evidence>
<dbReference type="RefSeq" id="WP_136734064.1">
    <property type="nucleotide sequence ID" value="NZ_SWDB01000001.1"/>
</dbReference>
<comment type="similarity">
    <text evidence="4">Belongs to the Maf family. YhdE subfamily.</text>
</comment>
<comment type="function">
    <text evidence="4">Nucleoside triphosphate pyrophosphatase that hydrolyzes dTTP and UTP. May have a dual role in cell division arrest and in preventing the incorporation of modified nucleotides into cellular nucleic acids.</text>
</comment>
<gene>
    <name evidence="5" type="ORF">E8M12_00260</name>
</gene>
<proteinExistence type="inferred from homology"/>
<evidence type="ECO:0000256" key="2">
    <source>
        <dbReference type="ARBA" id="ARBA00022801"/>
    </source>
</evidence>
<sequence length="185" mass="20465">MLYLASKSPRRQELLKQLGVEFALVSGETDETPLADETPAEYVARLAREKSAAGQQHCSATDLVLGADTIVVVDSQILEKPQDFADFQRMFNQLSGRSHQVLTAVAVRRGKRLEQALVRSTVFFRPITEAEMTAYWSTSEPCDKAGGYAIQGIAGKFVTHIEGSYSAIVGLPLYETEQLLKRIKE</sequence>
<comment type="cofactor">
    <cofactor evidence="1 4">
        <name>a divalent metal cation</name>
        <dbReference type="ChEBI" id="CHEBI:60240"/>
    </cofactor>
</comment>
<feature type="site" description="Important for substrate specificity" evidence="4">
    <location>
        <position position="151"/>
    </location>
</feature>
<keyword evidence="2 4" id="KW-0378">Hydrolase</keyword>
<evidence type="ECO:0000256" key="1">
    <source>
        <dbReference type="ARBA" id="ARBA00001968"/>
    </source>
</evidence>
<feature type="site" description="Important for substrate specificity" evidence="4">
    <location>
        <position position="69"/>
    </location>
</feature>
<dbReference type="NCBIfam" id="TIGR00172">
    <property type="entry name" value="maf"/>
    <property type="match status" value="1"/>
</dbReference>
<dbReference type="InterPro" id="IPR029001">
    <property type="entry name" value="ITPase-like_fam"/>
</dbReference>
<accession>A0A4U1BAL0</accession>
<dbReference type="Proteomes" id="UP000307999">
    <property type="component" value="Unassembled WGS sequence"/>
</dbReference>
<keyword evidence="3 4" id="KW-0546">Nucleotide metabolism</keyword>